<organism evidence="2 3">
    <name type="scientific">Pristionchus pacificus</name>
    <name type="common">Parasitic nematode worm</name>
    <dbReference type="NCBI Taxonomy" id="54126"/>
    <lineage>
        <taxon>Eukaryota</taxon>
        <taxon>Metazoa</taxon>
        <taxon>Ecdysozoa</taxon>
        <taxon>Nematoda</taxon>
        <taxon>Chromadorea</taxon>
        <taxon>Rhabditida</taxon>
        <taxon>Rhabditina</taxon>
        <taxon>Diplogasteromorpha</taxon>
        <taxon>Diplogasteroidea</taxon>
        <taxon>Neodiplogasteridae</taxon>
        <taxon>Pristionchus</taxon>
    </lineage>
</organism>
<proteinExistence type="predicted"/>
<evidence type="ECO:0000256" key="1">
    <source>
        <dbReference type="SAM" id="MobiDB-lite"/>
    </source>
</evidence>
<gene>
    <name evidence="2" type="primary">WBGene00283072</name>
</gene>
<feature type="compositionally biased region" description="Basic and acidic residues" evidence="1">
    <location>
        <begin position="82"/>
        <end position="92"/>
    </location>
</feature>
<reference evidence="2" key="2">
    <citation type="submission" date="2022-06" db="UniProtKB">
        <authorList>
            <consortium name="EnsemblMetazoa"/>
        </authorList>
    </citation>
    <scope>IDENTIFICATION</scope>
    <source>
        <strain evidence="2">PS312</strain>
    </source>
</reference>
<evidence type="ECO:0000313" key="3">
    <source>
        <dbReference type="Proteomes" id="UP000005239"/>
    </source>
</evidence>
<reference evidence="3" key="1">
    <citation type="journal article" date="2008" name="Nat. Genet.">
        <title>The Pristionchus pacificus genome provides a unique perspective on nematode lifestyle and parasitism.</title>
        <authorList>
            <person name="Dieterich C."/>
            <person name="Clifton S.W."/>
            <person name="Schuster L.N."/>
            <person name="Chinwalla A."/>
            <person name="Delehaunty K."/>
            <person name="Dinkelacker I."/>
            <person name="Fulton L."/>
            <person name="Fulton R."/>
            <person name="Godfrey J."/>
            <person name="Minx P."/>
            <person name="Mitreva M."/>
            <person name="Roeseler W."/>
            <person name="Tian H."/>
            <person name="Witte H."/>
            <person name="Yang S.P."/>
            <person name="Wilson R.K."/>
            <person name="Sommer R.J."/>
        </authorList>
    </citation>
    <scope>NUCLEOTIDE SEQUENCE [LARGE SCALE GENOMIC DNA]</scope>
    <source>
        <strain evidence="3">PS312</strain>
    </source>
</reference>
<accession>A0A2A6CI85</accession>
<sequence>MQTCCRKNRKWVDKAKTLRLCHQRFLTKYGRLAGCQAPLIVQATSERAKSNEETDSRKEKQIQYEEGHTRGPSWHRPSRKARGAEGEPSARDSQARCARYLMSPGLTRRTDWDIIVTVLARLYHDPTDPCYESFMTLRPRRNFYGSDIITSALTRLYHATTVLKKYLRSCYKCFMILRPRRHFYGSDIITSALTRLYHETTVLKKYLRPFYKSIMILRPRRHFYGSDIITSALTRLYHETTVLKKYLRSCYKCFMILRPRRHFYGSDIITSALTRLYQSIIF</sequence>
<feature type="region of interest" description="Disordered" evidence="1">
    <location>
        <begin position="44"/>
        <end position="92"/>
    </location>
</feature>
<keyword evidence="3" id="KW-1185">Reference proteome</keyword>
<feature type="compositionally biased region" description="Basic and acidic residues" evidence="1">
    <location>
        <begin position="46"/>
        <end position="69"/>
    </location>
</feature>
<name>A0A2A6CI85_PRIPA</name>
<protein>
    <submittedName>
        <fullName evidence="2">Uncharacterized protein</fullName>
    </submittedName>
</protein>
<accession>A0A8R1UZJ8</accession>
<dbReference type="EnsemblMetazoa" id="PPA44703.1">
    <property type="protein sequence ID" value="PPA44703.1"/>
    <property type="gene ID" value="WBGene00283072"/>
</dbReference>
<dbReference type="Proteomes" id="UP000005239">
    <property type="component" value="Unassembled WGS sequence"/>
</dbReference>
<dbReference type="AlphaFoldDB" id="A0A2A6CI85"/>
<evidence type="ECO:0000313" key="2">
    <source>
        <dbReference type="EnsemblMetazoa" id="PPA44703.1"/>
    </source>
</evidence>